<accession>A0A1Y2I137</accession>
<keyword evidence="5" id="KW-1185">Reference proteome</keyword>
<dbReference type="PANTHER" id="PTHR31600">
    <property type="entry name" value="TINY MACROCYSTS PROTEIN B-RELATED"/>
    <property type="match status" value="1"/>
</dbReference>
<feature type="transmembrane region" description="Helical" evidence="2">
    <location>
        <begin position="102"/>
        <end position="120"/>
    </location>
</feature>
<gene>
    <name evidence="4" type="ORF">BCR44DRAFT_1176385</name>
</gene>
<name>A0A1Y2I137_9FUNG</name>
<dbReference type="InterPro" id="IPR052994">
    <property type="entry name" value="Tiny_macrocysts_regulators"/>
</dbReference>
<dbReference type="Pfam" id="PF25474">
    <property type="entry name" value="TPR_TmcB"/>
    <property type="match status" value="1"/>
</dbReference>
<reference evidence="4 5" key="1">
    <citation type="submission" date="2016-07" db="EMBL/GenBank/DDBJ databases">
        <title>Pervasive Adenine N6-methylation of Active Genes in Fungi.</title>
        <authorList>
            <consortium name="DOE Joint Genome Institute"/>
            <person name="Mondo S.J."/>
            <person name="Dannebaum R.O."/>
            <person name="Kuo R.C."/>
            <person name="Labutti K."/>
            <person name="Haridas S."/>
            <person name="Kuo A."/>
            <person name="Salamov A."/>
            <person name="Ahrendt S.R."/>
            <person name="Lipzen A."/>
            <person name="Sullivan W."/>
            <person name="Andreopoulos W.B."/>
            <person name="Clum A."/>
            <person name="Lindquist E."/>
            <person name="Daum C."/>
            <person name="Ramamoorthy G.K."/>
            <person name="Gryganskyi A."/>
            <person name="Culley D."/>
            <person name="Magnuson J.K."/>
            <person name="James T.Y."/>
            <person name="O'Malley M.A."/>
            <person name="Stajich J.E."/>
            <person name="Spatafora J.W."/>
            <person name="Visel A."/>
            <person name="Grigoriev I.V."/>
        </authorList>
    </citation>
    <scope>NUCLEOTIDE SEQUENCE [LARGE SCALE GENOMIC DNA]</scope>
    <source>
        <strain evidence="4 5">PL171</strain>
    </source>
</reference>
<dbReference type="EMBL" id="MCFL01000003">
    <property type="protein sequence ID" value="ORZ40570.1"/>
    <property type="molecule type" value="Genomic_DNA"/>
</dbReference>
<dbReference type="Proteomes" id="UP000193411">
    <property type="component" value="Unassembled WGS sequence"/>
</dbReference>
<dbReference type="Gene3D" id="3.30.450.20">
    <property type="entry name" value="PAS domain"/>
    <property type="match status" value="1"/>
</dbReference>
<feature type="transmembrane region" description="Helical" evidence="2">
    <location>
        <begin position="227"/>
        <end position="250"/>
    </location>
</feature>
<comment type="caution">
    <text evidence="4">The sequence shown here is derived from an EMBL/GenBank/DDBJ whole genome shotgun (WGS) entry which is preliminary data.</text>
</comment>
<sequence>MAGIRTGFRAGKSSTSCSSSAWQAYLYKTIDAYYFVLYVVAHSSSPARWWPIVSGVSELIQFSTFLLAPMFNFGRLTQSYTGVLDTFNASKPMNKFIYELQLWGYAAIAGIVLALSIIIMRNYHSRTFTHVWALRVLMYIAFFLKLITSTSVTVFIAPLVCSPLTGMHSLISESCTIKRWDWIIVGGLSFAIIYPFLTSFSYTALAYDISDQPRATVRWRLCTSVRFRLVILVNMFLIVLARQVLFVLLLPQQPEYLALANLLLMLGLFYTMVTSLPYHSETMNKAYGGLTALLLWMAACALVSVLNSSEGGAVTRQEQETRWIDVVLLLGMPIATITGVWVVGRQLNVAMEHVRWIHDELMARQQAALETSSGEQPASYIPPNSTSTTAASTSSCPVLRIHGSITGPGARKQLGTSAPSGSQVVIPRSLVGSVSHITILIRIMTHQELWSTAMQLAREAASLHPDSAELQYLSAWIQECLHKRMTSSDAGPTQQQTGLHLPQPKRYLKRFLRPTTRSQSVLPGLAFGSFSSSAALSKNNGRRKRVCWVPVQVPQTKSWDCSSMSCCKNPSWSRSAITSSAYPQFNSFGSCSFGVQKDQGLARVSFSAFQDAVRKIIQHTQTAQAFYVELVSQYPNATQILKSYSEFARLVLNDPETAETYAEMAKAARQREEEFVKAEQQRLAQISGVGGSQLQSQTGTGTNQVKEKMGQALGMAGFSRNAVVTVNAQGVIEHVNEGALVLFGYEKKNDLRGRKINTLIPYPYKTYHDYWVDQYRSPAKAPSLAIA</sequence>
<dbReference type="CDD" id="cd00130">
    <property type="entry name" value="PAS"/>
    <property type="match status" value="1"/>
</dbReference>
<proteinExistence type="predicted"/>
<keyword evidence="2" id="KW-0812">Transmembrane</keyword>
<feature type="transmembrane region" description="Helical" evidence="2">
    <location>
        <begin position="286"/>
        <end position="306"/>
    </location>
</feature>
<feature type="domain" description="TmcB/TmcC TPR repeats" evidence="3">
    <location>
        <begin position="603"/>
        <end position="673"/>
    </location>
</feature>
<dbReference type="PANTHER" id="PTHR31600:SF2">
    <property type="entry name" value="GAMETE ENRICHED GENE 10 PROTEIN-RELATED"/>
    <property type="match status" value="1"/>
</dbReference>
<feature type="transmembrane region" description="Helical" evidence="2">
    <location>
        <begin position="256"/>
        <end position="274"/>
    </location>
</feature>
<feature type="region of interest" description="Disordered" evidence="1">
    <location>
        <begin position="372"/>
        <end position="392"/>
    </location>
</feature>
<evidence type="ECO:0000313" key="5">
    <source>
        <dbReference type="Proteomes" id="UP000193411"/>
    </source>
</evidence>
<feature type="transmembrane region" description="Helical" evidence="2">
    <location>
        <begin position="132"/>
        <end position="160"/>
    </location>
</feature>
<evidence type="ECO:0000256" key="2">
    <source>
        <dbReference type="SAM" id="Phobius"/>
    </source>
</evidence>
<keyword evidence="2" id="KW-0472">Membrane</keyword>
<evidence type="ECO:0000313" key="4">
    <source>
        <dbReference type="EMBL" id="ORZ40570.1"/>
    </source>
</evidence>
<evidence type="ECO:0000256" key="1">
    <source>
        <dbReference type="SAM" id="MobiDB-lite"/>
    </source>
</evidence>
<keyword evidence="2" id="KW-1133">Transmembrane helix</keyword>
<dbReference type="InterPro" id="IPR035965">
    <property type="entry name" value="PAS-like_dom_sf"/>
</dbReference>
<feature type="transmembrane region" description="Helical" evidence="2">
    <location>
        <begin position="180"/>
        <end position="207"/>
    </location>
</feature>
<dbReference type="InterPro" id="IPR057352">
    <property type="entry name" value="TPR_TmcB/C"/>
</dbReference>
<dbReference type="InterPro" id="IPR000014">
    <property type="entry name" value="PAS"/>
</dbReference>
<organism evidence="4 5">
    <name type="scientific">Catenaria anguillulae PL171</name>
    <dbReference type="NCBI Taxonomy" id="765915"/>
    <lineage>
        <taxon>Eukaryota</taxon>
        <taxon>Fungi</taxon>
        <taxon>Fungi incertae sedis</taxon>
        <taxon>Blastocladiomycota</taxon>
        <taxon>Blastocladiomycetes</taxon>
        <taxon>Blastocladiales</taxon>
        <taxon>Catenariaceae</taxon>
        <taxon>Catenaria</taxon>
    </lineage>
</organism>
<evidence type="ECO:0000259" key="3">
    <source>
        <dbReference type="Pfam" id="PF25474"/>
    </source>
</evidence>
<dbReference type="AlphaFoldDB" id="A0A1Y2I137"/>
<dbReference type="OrthoDB" id="542352at2759"/>
<feature type="transmembrane region" description="Helical" evidence="2">
    <location>
        <begin position="326"/>
        <end position="344"/>
    </location>
</feature>
<protein>
    <recommendedName>
        <fullName evidence="3">TmcB/TmcC TPR repeats domain-containing protein</fullName>
    </recommendedName>
</protein>
<dbReference type="SUPFAM" id="SSF55785">
    <property type="entry name" value="PYP-like sensor domain (PAS domain)"/>
    <property type="match status" value="1"/>
</dbReference>